<proteinExistence type="predicted"/>
<name>A0A1G6QXS2_9BURK</name>
<protein>
    <submittedName>
        <fullName evidence="1">Uncharacterized protein</fullName>
    </submittedName>
</protein>
<accession>A0A1G6QXS2</accession>
<dbReference type="EMBL" id="FMYQ01000012">
    <property type="protein sequence ID" value="SDC97128.1"/>
    <property type="molecule type" value="Genomic_DNA"/>
</dbReference>
<gene>
    <name evidence="1" type="ORF">SAMN05421548_112157</name>
</gene>
<dbReference type="AlphaFoldDB" id="A0A1G6QXS2"/>
<evidence type="ECO:0000313" key="1">
    <source>
        <dbReference type="EMBL" id="SDC97128.1"/>
    </source>
</evidence>
<sequence>MARLIEANRTRRLLWLDHDSYSAPLLTGGGPPWLDSARCVAWTRQAHGLLGSDVLTLPLADVAAAWLAADPALGAAMAEKTRRAHLPLKACLASTALREHAAALALALRAALPDAIFALALPSPRDWAAEALALAGGAPDIEVDEDAADAAASSIADFLRLYATAGVDVLLLRESHAWNAGDAASWLELYQPVVNVARHYGWDWGIRLPAAAEFPEGLEPDFAIAPSACGRGPAGLVVPEAFWQRDELSTPAGQNTFDVGDIPPGARPETVLERLATLRERRLKW</sequence>
<dbReference type="RefSeq" id="WP_091997883.1">
    <property type="nucleotide sequence ID" value="NZ_FMYQ01000012.1"/>
</dbReference>
<dbReference type="STRING" id="416944.SAMN05421548_112157"/>
<keyword evidence="2" id="KW-1185">Reference proteome</keyword>
<dbReference type="OrthoDB" id="9130284at2"/>
<reference evidence="2" key="1">
    <citation type="submission" date="2016-09" db="EMBL/GenBank/DDBJ databases">
        <authorList>
            <person name="Varghese N."/>
            <person name="Submissions S."/>
        </authorList>
    </citation>
    <scope>NUCLEOTIDE SEQUENCE [LARGE SCALE GENOMIC DNA]</scope>
    <source>
        <strain evidence="2">TNe-862</strain>
    </source>
</reference>
<organism evidence="1 2">
    <name type="scientific">Paraburkholderia lycopersici</name>
    <dbReference type="NCBI Taxonomy" id="416944"/>
    <lineage>
        <taxon>Bacteria</taxon>
        <taxon>Pseudomonadati</taxon>
        <taxon>Pseudomonadota</taxon>
        <taxon>Betaproteobacteria</taxon>
        <taxon>Burkholderiales</taxon>
        <taxon>Burkholderiaceae</taxon>
        <taxon>Paraburkholderia</taxon>
    </lineage>
</organism>
<dbReference type="Proteomes" id="UP000198908">
    <property type="component" value="Unassembled WGS sequence"/>
</dbReference>
<evidence type="ECO:0000313" key="2">
    <source>
        <dbReference type="Proteomes" id="UP000198908"/>
    </source>
</evidence>